<keyword evidence="1" id="KW-0863">Zinc-finger</keyword>
<evidence type="ECO:0000259" key="2">
    <source>
        <dbReference type="PROSITE" id="PS50966"/>
    </source>
</evidence>
<sequence length="129" mass="14720">MQQPPIEGRVKEFLYALSRMLGSRYEKVLELYLYVKPDTVKIVELVERGGEITGVRIAVRSKRRHDVWYYTAVGYYGAKCTCEGNTLGGKICKHIVIGVITWNVVSLIKTGKEIDLPKLSWLRSSEKEV</sequence>
<dbReference type="OMA" id="KCTCEGN"/>
<keyword evidence="4" id="KW-1185">Reference proteome</keyword>
<protein>
    <submittedName>
        <fullName evidence="3">SWIM zinc finger family protein</fullName>
    </submittedName>
</protein>
<dbReference type="GeneID" id="5055743"/>
<keyword evidence="1" id="KW-0862">Zinc</keyword>
<dbReference type="AlphaFoldDB" id="A0A7L4PBN5"/>
<evidence type="ECO:0000256" key="1">
    <source>
        <dbReference type="PROSITE-ProRule" id="PRU00325"/>
    </source>
</evidence>
<proteinExistence type="predicted"/>
<dbReference type="InterPro" id="IPR007527">
    <property type="entry name" value="Znf_SWIM"/>
</dbReference>
<evidence type="ECO:0000313" key="3">
    <source>
        <dbReference type="EMBL" id="NYR16281.1"/>
    </source>
</evidence>
<name>A0A7L4PBN5_9CREN</name>
<gene>
    <name evidence="3" type="ORF">HC235_10130</name>
</gene>
<organism evidence="3 4">
    <name type="scientific">Pyrobaculum arsenaticum</name>
    <dbReference type="NCBI Taxonomy" id="121277"/>
    <lineage>
        <taxon>Archaea</taxon>
        <taxon>Thermoproteota</taxon>
        <taxon>Thermoprotei</taxon>
        <taxon>Thermoproteales</taxon>
        <taxon>Thermoproteaceae</taxon>
        <taxon>Pyrobaculum</taxon>
    </lineage>
</organism>
<reference evidence="3 4" key="1">
    <citation type="journal article" date="2020" name="Nat. Commun.">
        <title>The structures of two archaeal type IV pili illuminate evolutionary relationships.</title>
        <authorList>
            <person name="Wang F."/>
            <person name="Baquero D.P."/>
            <person name="Su Z."/>
            <person name="Beltran L.C."/>
            <person name="Prangishvili D."/>
            <person name="Krupovic M."/>
            <person name="Egelman E.H."/>
        </authorList>
    </citation>
    <scope>NUCLEOTIDE SEQUENCE [LARGE SCALE GENOMIC DNA]</scope>
    <source>
        <strain evidence="3 4">2GA</strain>
    </source>
</reference>
<dbReference type="EMBL" id="JAAVJF010000005">
    <property type="protein sequence ID" value="NYR16281.1"/>
    <property type="molecule type" value="Genomic_DNA"/>
</dbReference>
<evidence type="ECO:0000313" key="4">
    <source>
        <dbReference type="Proteomes" id="UP000554766"/>
    </source>
</evidence>
<dbReference type="Proteomes" id="UP000554766">
    <property type="component" value="Unassembled WGS sequence"/>
</dbReference>
<feature type="domain" description="SWIM-type" evidence="2">
    <location>
        <begin position="69"/>
        <end position="103"/>
    </location>
</feature>
<dbReference type="RefSeq" id="WP_011901254.1">
    <property type="nucleotide sequence ID" value="NZ_JAAVJF010000005.1"/>
</dbReference>
<dbReference type="GO" id="GO:0008270">
    <property type="term" value="F:zinc ion binding"/>
    <property type="evidence" value="ECO:0007669"/>
    <property type="project" value="UniProtKB-KW"/>
</dbReference>
<comment type="caution">
    <text evidence="3">The sequence shown here is derived from an EMBL/GenBank/DDBJ whole genome shotgun (WGS) entry which is preliminary data.</text>
</comment>
<keyword evidence="1" id="KW-0479">Metal-binding</keyword>
<accession>A0A7L4PBN5</accession>
<dbReference type="PROSITE" id="PS50966">
    <property type="entry name" value="ZF_SWIM"/>
    <property type="match status" value="1"/>
</dbReference>